<accession>A0A9P7GAK6</accession>
<name>A0A9P7GAK6_9AGAR</name>
<dbReference type="AlphaFoldDB" id="A0A9P7GAK6"/>
<reference evidence="1" key="1">
    <citation type="submission" date="2020-07" db="EMBL/GenBank/DDBJ databases">
        <authorList>
            <person name="Nieuwenhuis M."/>
            <person name="Van De Peppel L.J.J."/>
        </authorList>
    </citation>
    <scope>NUCLEOTIDE SEQUENCE</scope>
    <source>
        <strain evidence="1">AP01</strain>
        <tissue evidence="1">Mycelium</tissue>
    </source>
</reference>
<dbReference type="OrthoDB" id="3265918at2759"/>
<sequence>MLRCRELSKLPKVSRTKTINFRRQTPGSVTDLLKPAGVYHPPNHLDPTHPATCLQKNRFPSIRSDALGIRAFPHAVLSPPDPVWTTPTYAPFDTWQGRVEGLLSAYGETEPREADQLALEPMKLNNAKKNYIPMSFITATSKKRTHAHRCIRAKIVRRLKTSINLIVSRGADVVETNGKRKLVMNEQEAEMLSNNWICPGWTYIFFPTLEIYRMPYHVMIPMLRSALRELWIKSQAMEKSWEKRAINDAVGYAKRKQP</sequence>
<evidence type="ECO:0000313" key="1">
    <source>
        <dbReference type="EMBL" id="KAG5643512.1"/>
    </source>
</evidence>
<organism evidence="1 2">
    <name type="scientific">Asterophora parasitica</name>
    <dbReference type="NCBI Taxonomy" id="117018"/>
    <lineage>
        <taxon>Eukaryota</taxon>
        <taxon>Fungi</taxon>
        <taxon>Dikarya</taxon>
        <taxon>Basidiomycota</taxon>
        <taxon>Agaricomycotina</taxon>
        <taxon>Agaricomycetes</taxon>
        <taxon>Agaricomycetidae</taxon>
        <taxon>Agaricales</taxon>
        <taxon>Tricholomatineae</taxon>
        <taxon>Lyophyllaceae</taxon>
        <taxon>Asterophora</taxon>
    </lineage>
</organism>
<proteinExistence type="predicted"/>
<reference evidence="1" key="2">
    <citation type="submission" date="2021-10" db="EMBL/GenBank/DDBJ databases">
        <title>Phylogenomics reveals ancestral predisposition of the termite-cultivated fungus Termitomyces towards a domesticated lifestyle.</title>
        <authorList>
            <person name="Auxier B."/>
            <person name="Grum-Grzhimaylo A."/>
            <person name="Cardenas M.E."/>
            <person name="Lodge J.D."/>
            <person name="Laessoe T."/>
            <person name="Pedersen O."/>
            <person name="Smith M.E."/>
            <person name="Kuyper T.W."/>
            <person name="Franco-Molano E.A."/>
            <person name="Baroni T.J."/>
            <person name="Aanen D.K."/>
        </authorList>
    </citation>
    <scope>NUCLEOTIDE SEQUENCE</scope>
    <source>
        <strain evidence="1">AP01</strain>
        <tissue evidence="1">Mycelium</tissue>
    </source>
</reference>
<dbReference type="EMBL" id="JABCKV010000108">
    <property type="protein sequence ID" value="KAG5643512.1"/>
    <property type="molecule type" value="Genomic_DNA"/>
</dbReference>
<protein>
    <submittedName>
        <fullName evidence="1">Uncharacterized protein</fullName>
    </submittedName>
</protein>
<keyword evidence="2" id="KW-1185">Reference proteome</keyword>
<gene>
    <name evidence="1" type="ORF">DXG03_000704</name>
</gene>
<comment type="caution">
    <text evidence="1">The sequence shown here is derived from an EMBL/GenBank/DDBJ whole genome shotgun (WGS) entry which is preliminary data.</text>
</comment>
<evidence type="ECO:0000313" key="2">
    <source>
        <dbReference type="Proteomes" id="UP000775547"/>
    </source>
</evidence>
<dbReference type="Proteomes" id="UP000775547">
    <property type="component" value="Unassembled WGS sequence"/>
</dbReference>